<dbReference type="PANTHER" id="PTHR46696:SF4">
    <property type="entry name" value="BIOTIN BIOSYNTHESIS CYTOCHROME P450"/>
    <property type="match status" value="1"/>
</dbReference>
<keyword evidence="2" id="KW-0560">Oxidoreductase</keyword>
<dbReference type="Pfam" id="PF00067">
    <property type="entry name" value="p450"/>
    <property type="match status" value="1"/>
</dbReference>
<dbReference type="InterPro" id="IPR002397">
    <property type="entry name" value="Cyt_P450_B"/>
</dbReference>
<keyword evidence="2" id="KW-0408">Iron</keyword>
<dbReference type="InterPro" id="IPR036396">
    <property type="entry name" value="Cyt_P450_sf"/>
</dbReference>
<comment type="similarity">
    <text evidence="1 2">Belongs to the cytochrome P450 family.</text>
</comment>
<dbReference type="Proteomes" id="UP001216253">
    <property type="component" value="Unassembled WGS sequence"/>
</dbReference>
<dbReference type="EMBL" id="JARESE010000010">
    <property type="protein sequence ID" value="MDE8650743.1"/>
    <property type="molecule type" value="Genomic_DNA"/>
</dbReference>
<keyword evidence="2" id="KW-0479">Metal-binding</keyword>
<evidence type="ECO:0000313" key="3">
    <source>
        <dbReference type="EMBL" id="MDE8650743.1"/>
    </source>
</evidence>
<organism evidence="3 4">
    <name type="scientific">Novosphingobium album</name>
    <name type="common">ex Liu et al. 2023</name>
    <dbReference type="NCBI Taxonomy" id="3031130"/>
    <lineage>
        <taxon>Bacteria</taxon>
        <taxon>Pseudomonadati</taxon>
        <taxon>Pseudomonadota</taxon>
        <taxon>Alphaproteobacteria</taxon>
        <taxon>Sphingomonadales</taxon>
        <taxon>Sphingomonadaceae</taxon>
        <taxon>Novosphingobium</taxon>
    </lineage>
</organism>
<keyword evidence="4" id="KW-1185">Reference proteome</keyword>
<accession>A0ABT5WP93</accession>
<evidence type="ECO:0000313" key="4">
    <source>
        <dbReference type="Proteomes" id="UP001216253"/>
    </source>
</evidence>
<protein>
    <submittedName>
        <fullName evidence="3">Cytochrome P450</fullName>
    </submittedName>
</protein>
<dbReference type="InterPro" id="IPR017972">
    <property type="entry name" value="Cyt_P450_CS"/>
</dbReference>
<name>A0ABT5WP93_9SPHN</name>
<dbReference type="PRINTS" id="PR00359">
    <property type="entry name" value="BP450"/>
</dbReference>
<dbReference type="InterPro" id="IPR001128">
    <property type="entry name" value="Cyt_P450"/>
</dbReference>
<dbReference type="PROSITE" id="PS00086">
    <property type="entry name" value="CYTOCHROME_P450"/>
    <property type="match status" value="1"/>
</dbReference>
<reference evidence="3 4" key="1">
    <citation type="submission" date="2023-03" db="EMBL/GenBank/DDBJ databases">
        <title>NovoSphingobium album sp. nov. isolated from polycyclic aromatic hydrocarbons- and heavy-metal polluted soil.</title>
        <authorList>
            <person name="Liu Z."/>
            <person name="Wang K."/>
        </authorList>
    </citation>
    <scope>NUCLEOTIDE SEQUENCE [LARGE SCALE GENOMIC DNA]</scope>
    <source>
        <strain evidence="3 4">H3SJ31-1</strain>
    </source>
</reference>
<evidence type="ECO:0000256" key="1">
    <source>
        <dbReference type="ARBA" id="ARBA00010617"/>
    </source>
</evidence>
<evidence type="ECO:0000256" key="2">
    <source>
        <dbReference type="RuleBase" id="RU000461"/>
    </source>
</evidence>
<dbReference type="SUPFAM" id="SSF48264">
    <property type="entry name" value="Cytochrome P450"/>
    <property type="match status" value="1"/>
</dbReference>
<keyword evidence="2" id="KW-0349">Heme</keyword>
<keyword evidence="2" id="KW-0503">Monooxygenase</keyword>
<dbReference type="RefSeq" id="WP_275226825.1">
    <property type="nucleotide sequence ID" value="NZ_JARESE010000010.1"/>
</dbReference>
<proteinExistence type="inferred from homology"/>
<dbReference type="Gene3D" id="1.10.630.10">
    <property type="entry name" value="Cytochrome P450"/>
    <property type="match status" value="1"/>
</dbReference>
<gene>
    <name evidence="3" type="ORF">PYV00_03290</name>
</gene>
<dbReference type="PANTHER" id="PTHR46696">
    <property type="entry name" value="P450, PUTATIVE (EUROFUNG)-RELATED"/>
    <property type="match status" value="1"/>
</dbReference>
<comment type="caution">
    <text evidence="3">The sequence shown here is derived from an EMBL/GenBank/DDBJ whole genome shotgun (WGS) entry which is preliminary data.</text>
</comment>
<sequence>MATAAEPPLVERDYFTDHSILRDPYAYFEALRAKGPVHRPAGGKIVFVTGFDESTEILLNTDDFSSSIAALGPVAPLPFKPEGSDISDQIEAAFDPMSLTSLLVNYDGKRHSDARSLLNRLFIPSRLKANEEFMEDYADQLVREAVASGGCELINQIATPYVTLVIADLLGVPEGDREKFREVIDSGPPAGDLDNASAVQASPALMFMGAYFMDYVQARRANPTDDVLSELANAKFPDGATPDMLEVVKAAMFLFAAGQDTSAKLLGNAMRFVIDDPALQARLRADTTLIAPFLEEVLRLEGSTKGTFRLAKRDTRIGDMEIKAGTPVVVGLAAANRDPRRWDNPSELIINRPRIKEHLGFGRGAHTCIGAPLARVEIRVIFERFFEHTSHIELDTAIHGAGTSRELAYEPSYIIRGLESLNLKLTPR</sequence>